<dbReference type="Proteomes" id="UP000650081">
    <property type="component" value="Unassembled WGS sequence"/>
</dbReference>
<feature type="non-terminal residue" evidence="3">
    <location>
        <position position="632"/>
    </location>
</feature>
<feature type="compositionally biased region" description="Polar residues" evidence="1">
    <location>
        <begin position="78"/>
        <end position="89"/>
    </location>
</feature>
<evidence type="ECO:0000259" key="2">
    <source>
        <dbReference type="Pfam" id="PF24346"/>
    </source>
</evidence>
<sequence>MTNTGFVSLDDITVTEQPIDFTGTGTLPAPTYVSGGTDLDGDGDALDLAVDSSMVFSATYVVTQLDIDAGGVTNQALATGTDPNNLSVSDESDNDSPLEDDPTVTPLPQMPGIALIKTSSYDALTGVITYTYTATNTGNVTLDDITVTEQTIDFTGTGTLPVPTYVSGGADLDGEGDALDLAPGAGMVFSATYTVTQADLDAGRVTNQALVTGTDPNDLPVTDESDDDNNMEDEPTETPIQQTPDLGLIKTSSYNAVTRVITYTYTVTNTGNVTLDDITVTEQAIDFTGTGTLPVPTYVSGGADLDGEGDALDLAPGAGMVFSATYTVTQADIDAGSVTNQALGTGTDPNDMLVTDESDDDSNVEDEPTVTPLPPSDCEEPLTIACIADLNITLDADCGAVLLPSMLLTGDYLCAADYVIQIDGLPTDEITTCGEHTYMITLFNTAGEAIYNCWGIVNAEDKTPPAVVTEVEDVNLLCVDLDANTLTTLPANISKCYEVFSNDRSATASGQVGAVAGTTVAGTMAPQLRARLLAGGLTPLLPTFTDGCTDRIRVCVNDVVAYDAEDPLCEDVILTRTFTATEIAVCPTAAGEANESVTSSFRIIFNRPTLEDLDVSAVEPVVYFEQCGVANP</sequence>
<accession>A0A923T8B5</accession>
<feature type="compositionally biased region" description="Acidic residues" evidence="1">
    <location>
        <begin position="90"/>
        <end position="102"/>
    </location>
</feature>
<dbReference type="InterPro" id="IPR055354">
    <property type="entry name" value="DUF7507"/>
</dbReference>
<keyword evidence="4" id="KW-1185">Reference proteome</keyword>
<reference evidence="3" key="1">
    <citation type="submission" date="2020-08" db="EMBL/GenBank/DDBJ databases">
        <title>Lewinella bacteria from marine environments.</title>
        <authorList>
            <person name="Zhong Y."/>
        </authorList>
    </citation>
    <scope>NUCLEOTIDE SEQUENCE</scope>
    <source>
        <strain evidence="3">KCTC 42187</strain>
    </source>
</reference>
<dbReference type="AlphaFoldDB" id="A0A923T8B5"/>
<proteinExistence type="predicted"/>
<protein>
    <recommendedName>
        <fullName evidence="2">DUF7507 domain-containing protein</fullName>
    </recommendedName>
</protein>
<dbReference type="Pfam" id="PF24346">
    <property type="entry name" value="DUF7507"/>
    <property type="match status" value="3"/>
</dbReference>
<feature type="compositionally biased region" description="Acidic residues" evidence="1">
    <location>
        <begin position="354"/>
        <end position="368"/>
    </location>
</feature>
<feature type="region of interest" description="Disordered" evidence="1">
    <location>
        <begin position="210"/>
        <end position="243"/>
    </location>
</feature>
<feature type="region of interest" description="Disordered" evidence="1">
    <location>
        <begin position="340"/>
        <end position="376"/>
    </location>
</feature>
<dbReference type="EMBL" id="JACSIT010000137">
    <property type="protein sequence ID" value="MBC6995440.1"/>
    <property type="molecule type" value="Genomic_DNA"/>
</dbReference>
<evidence type="ECO:0000313" key="3">
    <source>
        <dbReference type="EMBL" id="MBC6995440.1"/>
    </source>
</evidence>
<evidence type="ECO:0000313" key="4">
    <source>
        <dbReference type="Proteomes" id="UP000650081"/>
    </source>
</evidence>
<organism evidence="3 4">
    <name type="scientific">Neolewinella lacunae</name>
    <dbReference type="NCBI Taxonomy" id="1517758"/>
    <lineage>
        <taxon>Bacteria</taxon>
        <taxon>Pseudomonadati</taxon>
        <taxon>Bacteroidota</taxon>
        <taxon>Saprospiria</taxon>
        <taxon>Saprospirales</taxon>
        <taxon>Lewinellaceae</taxon>
        <taxon>Neolewinella</taxon>
    </lineage>
</organism>
<feature type="domain" description="DUF7507" evidence="2">
    <location>
        <begin position="2"/>
        <end position="90"/>
    </location>
</feature>
<feature type="region of interest" description="Disordered" evidence="1">
    <location>
        <begin position="78"/>
        <end position="109"/>
    </location>
</feature>
<feature type="compositionally biased region" description="Acidic residues" evidence="1">
    <location>
        <begin position="221"/>
        <end position="236"/>
    </location>
</feature>
<comment type="caution">
    <text evidence="3">The sequence shown here is derived from an EMBL/GenBank/DDBJ whole genome shotgun (WGS) entry which is preliminary data.</text>
</comment>
<feature type="domain" description="DUF7507" evidence="2">
    <location>
        <begin position="244"/>
        <end position="356"/>
    </location>
</feature>
<gene>
    <name evidence="3" type="ORF">H9S92_14795</name>
</gene>
<feature type="domain" description="DUF7507" evidence="2">
    <location>
        <begin position="111"/>
        <end position="223"/>
    </location>
</feature>
<name>A0A923T8B5_9BACT</name>
<evidence type="ECO:0000256" key="1">
    <source>
        <dbReference type="SAM" id="MobiDB-lite"/>
    </source>
</evidence>